<dbReference type="PANTHER" id="PTHR40252:SF2">
    <property type="entry name" value="BLR0328 PROTEIN"/>
    <property type="match status" value="1"/>
</dbReference>
<evidence type="ECO:0000313" key="3">
    <source>
        <dbReference type="EMBL" id="SFS80972.1"/>
    </source>
</evidence>
<dbReference type="STRING" id="394264.SAMN04488040_1895"/>
<feature type="domain" description="FIST C-domain" evidence="2">
    <location>
        <begin position="237"/>
        <end position="367"/>
    </location>
</feature>
<feature type="domain" description="FIST" evidence="1">
    <location>
        <begin position="38"/>
        <end position="236"/>
    </location>
</feature>
<protein>
    <submittedName>
        <fullName evidence="3">Uncharacterized conserved protein, contains FIST_N domain</fullName>
    </submittedName>
</protein>
<dbReference type="SMART" id="SM00897">
    <property type="entry name" value="FIST"/>
    <property type="match status" value="1"/>
</dbReference>
<dbReference type="EMBL" id="FPAJ01000003">
    <property type="protein sequence ID" value="SFS80972.1"/>
    <property type="molecule type" value="Genomic_DNA"/>
</dbReference>
<sequence>MLHTPPGQTGPTCVRVAVSRAPDAEQAAREAAAQIQNAATCFVLCFVPGHLDCQVVASVLDDTLHGLPVFGCSTAGQITTQGYEVNALLLIAFPKSHFRCSSVLFEPMNPLSSTDVAAQAQRADQRFQHTAGWHRLGLIFADGLSKQEDILISTLEAVLTDLPIFGGSAGDGLLFEKTFVLHKGNALSDAAVLLLVETDLPFQGVGFDHFLPAGLDIVVTDADPEQRKVFEINGAPAAQEYARLVGSSVEDLSPEIFAENPLLIQYNGNHYVRAISDADEDGALSFLAAIDDGLIMTLGLGQEITKTLKTGLDIRDRRGQRPDFILGFDCVLRKLEIEQKQLGGAVSEILADARLFGFNTYGEQHCGVHMNQTLVGVAFFVPDERTFF</sequence>
<dbReference type="Pfam" id="PF10442">
    <property type="entry name" value="FIST_C"/>
    <property type="match status" value="1"/>
</dbReference>
<organism evidence="3 4">
    <name type="scientific">Sulfitobacter marinus</name>
    <dbReference type="NCBI Taxonomy" id="394264"/>
    <lineage>
        <taxon>Bacteria</taxon>
        <taxon>Pseudomonadati</taxon>
        <taxon>Pseudomonadota</taxon>
        <taxon>Alphaproteobacteria</taxon>
        <taxon>Rhodobacterales</taxon>
        <taxon>Roseobacteraceae</taxon>
        <taxon>Sulfitobacter</taxon>
    </lineage>
</organism>
<evidence type="ECO:0000259" key="2">
    <source>
        <dbReference type="SMART" id="SM01204"/>
    </source>
</evidence>
<dbReference type="SMART" id="SM01204">
    <property type="entry name" value="FIST_C"/>
    <property type="match status" value="1"/>
</dbReference>
<evidence type="ECO:0000259" key="1">
    <source>
        <dbReference type="SMART" id="SM00897"/>
    </source>
</evidence>
<reference evidence="4" key="1">
    <citation type="submission" date="2016-10" db="EMBL/GenBank/DDBJ databases">
        <authorList>
            <person name="Varghese N."/>
            <person name="Submissions S."/>
        </authorList>
    </citation>
    <scope>NUCLEOTIDE SEQUENCE [LARGE SCALE GENOMIC DNA]</scope>
    <source>
        <strain evidence="4">DSM 23422</strain>
    </source>
</reference>
<evidence type="ECO:0000313" key="4">
    <source>
        <dbReference type="Proteomes" id="UP000199239"/>
    </source>
</evidence>
<dbReference type="InterPro" id="IPR019494">
    <property type="entry name" value="FIST_C"/>
</dbReference>
<dbReference type="PANTHER" id="PTHR40252">
    <property type="entry name" value="BLR0328 PROTEIN"/>
    <property type="match status" value="1"/>
</dbReference>
<proteinExistence type="predicted"/>
<dbReference type="AlphaFoldDB" id="A0A1I6SVP0"/>
<name>A0A1I6SVP0_9RHOB</name>
<keyword evidence="4" id="KW-1185">Reference proteome</keyword>
<gene>
    <name evidence="3" type="ORF">SAMN04488040_1895</name>
</gene>
<dbReference type="Proteomes" id="UP000199239">
    <property type="component" value="Unassembled WGS sequence"/>
</dbReference>
<dbReference type="RefSeq" id="WP_093916132.1">
    <property type="nucleotide sequence ID" value="NZ_FPAJ01000003.1"/>
</dbReference>
<dbReference type="InterPro" id="IPR013702">
    <property type="entry name" value="FIST_domain_N"/>
</dbReference>
<dbReference type="Pfam" id="PF08495">
    <property type="entry name" value="FIST"/>
    <property type="match status" value="1"/>
</dbReference>
<accession>A0A1I6SVP0</accession>
<dbReference type="OrthoDB" id="9807948at2"/>